<reference evidence="2 3" key="1">
    <citation type="journal article" date="2009" name="J. Bacteriol.">
        <title>Complete genome sequence of Robiginitalea biformata HTCC2501.</title>
        <authorList>
            <person name="Oh H.M."/>
            <person name="Giovannoni S.J."/>
            <person name="Lee K."/>
            <person name="Ferriera S."/>
            <person name="Johnson J."/>
            <person name="Cho J.C."/>
        </authorList>
    </citation>
    <scope>NUCLEOTIDE SEQUENCE [LARGE SCALE GENOMIC DNA]</scope>
    <source>
        <strain evidence="3">ATCC BAA-864 / HTCC2501 / KCTC 12146</strain>
    </source>
</reference>
<sequence>MMAKKGKGGFRVPDNYFEELPGRVEKRLEASKGTPLPQEAGFRVPEGYFENLGERLESRLGNTPGKVRPLWPVQLGWVAAAAAAIALLFTLWPAKPVDSLQFEDLAGIDIQQYLEADRDEMDAYELAEGLPLDDIAVGDVLENIPDEEHILEYLSRDNESVDELYWDDNE</sequence>
<dbReference type="Proteomes" id="UP000009049">
    <property type="component" value="Chromosome"/>
</dbReference>
<dbReference type="OrthoDB" id="981524at2"/>
<feature type="transmembrane region" description="Helical" evidence="1">
    <location>
        <begin position="75"/>
        <end position="94"/>
    </location>
</feature>
<dbReference type="AlphaFoldDB" id="A4CNL6"/>
<protein>
    <submittedName>
        <fullName evidence="2">Uncharacterized protein</fullName>
    </submittedName>
</protein>
<dbReference type="EMBL" id="CP001712">
    <property type="protein sequence ID" value="EAR14483.1"/>
    <property type="molecule type" value="Genomic_DNA"/>
</dbReference>
<name>A4CNL6_ROBBH</name>
<gene>
    <name evidence="2" type="ordered locus">RB2501_00366</name>
</gene>
<dbReference type="eggNOG" id="ENOG50331WR">
    <property type="taxonomic scope" value="Bacteria"/>
</dbReference>
<evidence type="ECO:0000313" key="2">
    <source>
        <dbReference type="EMBL" id="EAR14483.1"/>
    </source>
</evidence>
<dbReference type="HOGENOM" id="CLU_118087_0_0_10"/>
<accession>A4CNL6</accession>
<dbReference type="KEGG" id="rbi:RB2501_00366"/>
<evidence type="ECO:0000313" key="3">
    <source>
        <dbReference type="Proteomes" id="UP000009049"/>
    </source>
</evidence>
<keyword evidence="1" id="KW-0472">Membrane</keyword>
<dbReference type="RefSeq" id="WP_015755271.1">
    <property type="nucleotide sequence ID" value="NC_013222.1"/>
</dbReference>
<proteinExistence type="predicted"/>
<keyword evidence="1" id="KW-0812">Transmembrane</keyword>
<keyword evidence="3" id="KW-1185">Reference proteome</keyword>
<organism evidence="2 3">
    <name type="scientific">Robiginitalea biformata (strain ATCC BAA-864 / DSM 15991 / KCTC 12146 / HTCC2501)</name>
    <dbReference type="NCBI Taxonomy" id="313596"/>
    <lineage>
        <taxon>Bacteria</taxon>
        <taxon>Pseudomonadati</taxon>
        <taxon>Bacteroidota</taxon>
        <taxon>Flavobacteriia</taxon>
        <taxon>Flavobacteriales</taxon>
        <taxon>Flavobacteriaceae</taxon>
        <taxon>Robiginitalea</taxon>
    </lineage>
</organism>
<evidence type="ECO:0000256" key="1">
    <source>
        <dbReference type="SAM" id="Phobius"/>
    </source>
</evidence>
<dbReference type="STRING" id="313596.RB2501_00366"/>
<keyword evidence="1" id="KW-1133">Transmembrane helix</keyword>